<dbReference type="Proteomes" id="UP001500804">
    <property type="component" value="Unassembled WGS sequence"/>
</dbReference>
<dbReference type="EMBL" id="BAABJO010000028">
    <property type="protein sequence ID" value="GAA5133820.1"/>
    <property type="molecule type" value="Genomic_DNA"/>
</dbReference>
<evidence type="ECO:0000313" key="3">
    <source>
        <dbReference type="Proteomes" id="UP001500804"/>
    </source>
</evidence>
<protein>
    <submittedName>
        <fullName evidence="2">TfoX/Sxy family protein</fullName>
    </submittedName>
</protein>
<organism evidence="2 3">
    <name type="scientific">Pseudonocardia adelaidensis</name>
    <dbReference type="NCBI Taxonomy" id="648754"/>
    <lineage>
        <taxon>Bacteria</taxon>
        <taxon>Bacillati</taxon>
        <taxon>Actinomycetota</taxon>
        <taxon>Actinomycetes</taxon>
        <taxon>Pseudonocardiales</taxon>
        <taxon>Pseudonocardiaceae</taxon>
        <taxon>Pseudonocardia</taxon>
    </lineage>
</organism>
<accession>A0ABP9NUN5</accession>
<keyword evidence="3" id="KW-1185">Reference proteome</keyword>
<dbReference type="Pfam" id="PF04993">
    <property type="entry name" value="TfoX_N"/>
    <property type="match status" value="1"/>
</dbReference>
<feature type="domain" description="TfoX N-terminal" evidence="1">
    <location>
        <begin position="30"/>
        <end position="109"/>
    </location>
</feature>
<comment type="caution">
    <text evidence="2">The sequence shown here is derived from an EMBL/GenBank/DDBJ whole genome shotgun (WGS) entry which is preliminary data.</text>
</comment>
<evidence type="ECO:0000259" key="1">
    <source>
        <dbReference type="Pfam" id="PF04993"/>
    </source>
</evidence>
<sequence>MSVAGRSVPAVAYDEELAERIRDLLLGEPELGEQKMFGGLAFLLDGNMAVCASREGGILVRIDPADREHLLATTAAFPTVMGGRTMKGFLRVDADDLRADEQLAAWVGRGRTYARALPAKRRRPANGGFLAM</sequence>
<dbReference type="InterPro" id="IPR007076">
    <property type="entry name" value="TfoX_N"/>
</dbReference>
<name>A0ABP9NUN5_9PSEU</name>
<evidence type="ECO:0000313" key="2">
    <source>
        <dbReference type="EMBL" id="GAA5133820.1"/>
    </source>
</evidence>
<dbReference type="Gene3D" id="3.30.1460.30">
    <property type="entry name" value="YgaC/TfoX-N like chaperone"/>
    <property type="match status" value="1"/>
</dbReference>
<dbReference type="SUPFAM" id="SSF159894">
    <property type="entry name" value="YgaC/TfoX-N like"/>
    <property type="match status" value="1"/>
</dbReference>
<reference evidence="3" key="1">
    <citation type="journal article" date="2019" name="Int. J. Syst. Evol. Microbiol.">
        <title>The Global Catalogue of Microorganisms (GCM) 10K type strain sequencing project: providing services to taxonomists for standard genome sequencing and annotation.</title>
        <authorList>
            <consortium name="The Broad Institute Genomics Platform"/>
            <consortium name="The Broad Institute Genome Sequencing Center for Infectious Disease"/>
            <person name="Wu L."/>
            <person name="Ma J."/>
        </authorList>
    </citation>
    <scope>NUCLEOTIDE SEQUENCE [LARGE SCALE GENOMIC DNA]</scope>
    <source>
        <strain evidence="3">JCM 18302</strain>
    </source>
</reference>
<gene>
    <name evidence="2" type="ORF">GCM10023320_60570</name>
</gene>
<proteinExistence type="predicted"/>